<evidence type="ECO:0008006" key="3">
    <source>
        <dbReference type="Google" id="ProtNLM"/>
    </source>
</evidence>
<comment type="caution">
    <text evidence="1">The sequence shown here is derived from an EMBL/GenBank/DDBJ whole genome shotgun (WGS) entry which is preliminary data.</text>
</comment>
<keyword evidence="2" id="KW-1185">Reference proteome</keyword>
<gene>
    <name evidence="1" type="ORF">GGR32_001002</name>
</gene>
<dbReference type="RefSeq" id="WP_221403691.1">
    <property type="nucleotide sequence ID" value="NZ_JACIFO010000003.1"/>
</dbReference>
<dbReference type="EMBL" id="JACIFO010000003">
    <property type="protein sequence ID" value="MBB4118722.1"/>
    <property type="molecule type" value="Genomic_DNA"/>
</dbReference>
<protein>
    <recommendedName>
        <fullName evidence="3">DUF3800 domain-containing protein</fullName>
    </recommendedName>
</protein>
<organism evidence="1 2">
    <name type="scientific">Mesonia hippocampi</name>
    <dbReference type="NCBI Taxonomy" id="1628250"/>
    <lineage>
        <taxon>Bacteria</taxon>
        <taxon>Pseudomonadati</taxon>
        <taxon>Bacteroidota</taxon>
        <taxon>Flavobacteriia</taxon>
        <taxon>Flavobacteriales</taxon>
        <taxon>Flavobacteriaceae</taxon>
        <taxon>Mesonia</taxon>
    </lineage>
</organism>
<accession>A0A840EHE9</accession>
<dbReference type="InterPro" id="IPR024524">
    <property type="entry name" value="DUF3800"/>
</dbReference>
<dbReference type="Pfam" id="PF12686">
    <property type="entry name" value="DUF3800"/>
    <property type="match status" value="1"/>
</dbReference>
<evidence type="ECO:0000313" key="1">
    <source>
        <dbReference type="EMBL" id="MBB4118722.1"/>
    </source>
</evidence>
<dbReference type="AlphaFoldDB" id="A0A840EHE9"/>
<evidence type="ECO:0000313" key="2">
    <source>
        <dbReference type="Proteomes" id="UP000553034"/>
    </source>
</evidence>
<reference evidence="1 2" key="1">
    <citation type="submission" date="2020-08" db="EMBL/GenBank/DDBJ databases">
        <title>Genomic Encyclopedia of Type Strains, Phase IV (KMG-IV): sequencing the most valuable type-strain genomes for metagenomic binning, comparative biology and taxonomic classification.</title>
        <authorList>
            <person name="Goeker M."/>
        </authorList>
    </citation>
    <scope>NUCLEOTIDE SEQUENCE [LARGE SCALE GENOMIC DNA]</scope>
    <source>
        <strain evidence="1 2">DSM 29568</strain>
    </source>
</reference>
<proteinExistence type="predicted"/>
<dbReference type="Proteomes" id="UP000553034">
    <property type="component" value="Unassembled WGS sequence"/>
</dbReference>
<name>A0A840EHE9_9FLAO</name>
<sequence>MFIDESGDHGLVKLDPSFPVFLLCGLLTSEDHYNTIRDRINTLKGKFWKNKKVILHSRDIRKCEKEFQILFDLKIKKEFYETINDIIQNSKYRIISSAIDKAKYIKMYGRLSNDVYELALSFIIERAIFSLDEVKNVEKHLEIVIEKRGKKEDRKLAEHFQRLLSRGTNYVSARRLKEVNVKIVFKDKKENINGLQLADLVAYPIARYVIDPKRANPAYDILNSKIYTKKGKKYGLKVFP</sequence>